<dbReference type="SUPFAM" id="SSF49503">
    <property type="entry name" value="Cupredoxins"/>
    <property type="match status" value="1"/>
</dbReference>
<dbReference type="Proteomes" id="UP000825935">
    <property type="component" value="Chromosome 38"/>
</dbReference>
<dbReference type="InterPro" id="IPR000923">
    <property type="entry name" value="BlueCu_1"/>
</dbReference>
<gene>
    <name evidence="12" type="ORF">KP509_38G035900</name>
</gene>
<feature type="binding site" evidence="9">
    <location>
        <position position="178"/>
    </location>
    <ligand>
        <name>Cu cation</name>
        <dbReference type="ChEBI" id="CHEBI:23378"/>
    </ligand>
</feature>
<dbReference type="PROSITE" id="PS00196">
    <property type="entry name" value="COPPER_BLUE"/>
    <property type="match status" value="1"/>
</dbReference>
<keyword evidence="6 9" id="KW-0186">Copper</keyword>
<feature type="binding site" evidence="9">
    <location>
        <position position="183"/>
    </location>
    <ligand>
        <name>Cu cation</name>
        <dbReference type="ChEBI" id="CHEBI:23378"/>
    </ligand>
</feature>
<dbReference type="PANTHER" id="PTHR34192">
    <property type="entry name" value="PLASTOCYANIN MAJOR ISOFORM, CHLOROPLASTIC-RELATED"/>
    <property type="match status" value="1"/>
</dbReference>
<evidence type="ECO:0000256" key="3">
    <source>
        <dbReference type="ARBA" id="ARBA00022448"/>
    </source>
</evidence>
<keyword evidence="5 10" id="KW-0249">Electron transport</keyword>
<evidence type="ECO:0000256" key="9">
    <source>
        <dbReference type="PIRSR" id="PIRSR602387-1"/>
    </source>
</evidence>
<keyword evidence="4 9" id="KW-0479">Metal-binding</keyword>
<dbReference type="InterPro" id="IPR008972">
    <property type="entry name" value="Cupredoxin"/>
</dbReference>
<feature type="binding site" evidence="9">
    <location>
        <position position="130"/>
    </location>
    <ligand>
        <name>Cu cation</name>
        <dbReference type="ChEBI" id="CHEBI:23378"/>
    </ligand>
</feature>
<evidence type="ECO:0000259" key="11">
    <source>
        <dbReference type="Pfam" id="PF00127"/>
    </source>
</evidence>
<dbReference type="EMBL" id="CM035443">
    <property type="protein sequence ID" value="KAH7278324.1"/>
    <property type="molecule type" value="Genomic_DNA"/>
</dbReference>
<reference evidence="12" key="1">
    <citation type="submission" date="2021-08" db="EMBL/GenBank/DDBJ databases">
        <title>WGS assembly of Ceratopteris richardii.</title>
        <authorList>
            <person name="Marchant D.B."/>
            <person name="Chen G."/>
            <person name="Jenkins J."/>
            <person name="Shu S."/>
            <person name="Leebens-Mack J."/>
            <person name="Grimwood J."/>
            <person name="Schmutz J."/>
            <person name="Soltis P."/>
            <person name="Soltis D."/>
            <person name="Chen Z.-H."/>
        </authorList>
    </citation>
    <scope>NUCLEOTIDE SEQUENCE</scope>
    <source>
        <strain evidence="12">Whitten #5841</strain>
        <tissue evidence="12">Leaf</tissue>
    </source>
</reference>
<dbReference type="InterPro" id="IPR028871">
    <property type="entry name" value="BlueCu_1_BS"/>
</dbReference>
<keyword evidence="7 10" id="KW-0793">Thylakoid</keyword>
<evidence type="ECO:0000256" key="1">
    <source>
        <dbReference type="ARBA" id="ARBA00004622"/>
    </source>
</evidence>
<dbReference type="PRINTS" id="PR00157">
    <property type="entry name" value="PLASTOCYANIN"/>
</dbReference>
<evidence type="ECO:0000256" key="2">
    <source>
        <dbReference type="ARBA" id="ARBA00005338"/>
    </source>
</evidence>
<comment type="function">
    <text evidence="10">Participates in electron transfer between P700 and the cytochrome b6-f complex in photosystem I.</text>
</comment>
<dbReference type="PANTHER" id="PTHR34192:SF10">
    <property type="entry name" value="PLASTOCYANIN MAJOR ISOFORM, CHLOROPLASTIC-RELATED"/>
    <property type="match status" value="1"/>
</dbReference>
<dbReference type="GO" id="GO:0009543">
    <property type="term" value="C:chloroplast thylakoid lumen"/>
    <property type="evidence" value="ECO:0007669"/>
    <property type="project" value="TreeGrafter"/>
</dbReference>
<dbReference type="InterPro" id="IPR002387">
    <property type="entry name" value="Plastocyanin"/>
</dbReference>
<evidence type="ECO:0000256" key="7">
    <source>
        <dbReference type="ARBA" id="ARBA00023078"/>
    </source>
</evidence>
<evidence type="ECO:0000256" key="4">
    <source>
        <dbReference type="ARBA" id="ARBA00022723"/>
    </source>
</evidence>
<proteinExistence type="inferred from homology"/>
<evidence type="ECO:0000256" key="6">
    <source>
        <dbReference type="ARBA" id="ARBA00023008"/>
    </source>
</evidence>
<accession>A0A8T2Q3L5</accession>
<sequence>MRSLTFRLRTMALQTLTNSFVPLQVSWCRRAIVPSSYKSDSPSTVCSLSCTSSAASSAFLPVSCSGLKGVLLSLAATSAIVLSAPSDVTIASAATIKMGADEGTLVFVPASISIPAGEKVTFLNNKGFPHNVIFEKDGVPETVPAETISHEDYMNEQGEQFVVTLKEKGTYRYFCEPHRTAGMYGEIIVT</sequence>
<comment type="cofactor">
    <cofactor evidence="9">
        <name>Cu(2+)</name>
        <dbReference type="ChEBI" id="CHEBI:29036"/>
    </cofactor>
    <text evidence="9">The crystal structure with reduced Cu(1+) has also been determined.</text>
</comment>
<dbReference type="GO" id="GO:0009535">
    <property type="term" value="C:chloroplast thylakoid membrane"/>
    <property type="evidence" value="ECO:0007669"/>
    <property type="project" value="UniProtKB-SubCell"/>
</dbReference>
<protein>
    <recommendedName>
        <fullName evidence="10">Plastocyanin</fullName>
    </recommendedName>
</protein>
<keyword evidence="8 10" id="KW-0472">Membrane</keyword>
<evidence type="ECO:0000256" key="8">
    <source>
        <dbReference type="ARBA" id="ARBA00023136"/>
    </source>
</evidence>
<name>A0A8T2Q3L5_CERRI</name>
<organism evidence="12 13">
    <name type="scientific">Ceratopteris richardii</name>
    <name type="common">Triangle waterfern</name>
    <dbReference type="NCBI Taxonomy" id="49495"/>
    <lineage>
        <taxon>Eukaryota</taxon>
        <taxon>Viridiplantae</taxon>
        <taxon>Streptophyta</taxon>
        <taxon>Embryophyta</taxon>
        <taxon>Tracheophyta</taxon>
        <taxon>Polypodiopsida</taxon>
        <taxon>Polypodiidae</taxon>
        <taxon>Polypodiales</taxon>
        <taxon>Pteridineae</taxon>
        <taxon>Pteridaceae</taxon>
        <taxon>Parkerioideae</taxon>
        <taxon>Ceratopteris</taxon>
    </lineage>
</organism>
<keyword evidence="13" id="KW-1185">Reference proteome</keyword>
<comment type="similarity">
    <text evidence="2 10">Belongs to the plastocyanin family.</text>
</comment>
<dbReference type="Pfam" id="PF00127">
    <property type="entry name" value="Copper-bind"/>
    <property type="match status" value="1"/>
</dbReference>
<feature type="domain" description="Blue (type 1) copper" evidence="11">
    <location>
        <begin position="95"/>
        <end position="189"/>
    </location>
</feature>
<feature type="binding site" evidence="9">
    <location>
        <position position="175"/>
    </location>
    <ligand>
        <name>Cu cation</name>
        <dbReference type="ChEBI" id="CHEBI:23378"/>
    </ligand>
</feature>
<dbReference type="GO" id="GO:0009055">
    <property type="term" value="F:electron transfer activity"/>
    <property type="evidence" value="ECO:0007669"/>
    <property type="project" value="UniProtKB-UniRule"/>
</dbReference>
<dbReference type="Gene3D" id="2.60.40.420">
    <property type="entry name" value="Cupredoxins - blue copper proteins"/>
    <property type="match status" value="1"/>
</dbReference>
<comment type="caution">
    <text evidence="12">The sequence shown here is derived from an EMBL/GenBank/DDBJ whole genome shotgun (WGS) entry which is preliminary data.</text>
</comment>
<comment type="subcellular location">
    <subcellularLocation>
        <location evidence="1 10">Plastid</location>
        <location evidence="1 10">Chloroplast thylakoid membrane</location>
        <topology evidence="1 10">Peripheral membrane protein</topology>
        <orientation evidence="1 10">Lumenal side</orientation>
    </subcellularLocation>
</comment>
<dbReference type="GO" id="GO:0005507">
    <property type="term" value="F:copper ion binding"/>
    <property type="evidence" value="ECO:0007669"/>
    <property type="project" value="UniProtKB-UniRule"/>
</dbReference>
<dbReference type="PRINTS" id="PR00156">
    <property type="entry name" value="COPPERBLUE"/>
</dbReference>
<dbReference type="AlphaFoldDB" id="A0A8T2Q3L5"/>
<evidence type="ECO:0000256" key="5">
    <source>
        <dbReference type="ARBA" id="ARBA00022982"/>
    </source>
</evidence>
<evidence type="ECO:0000313" key="13">
    <source>
        <dbReference type="Proteomes" id="UP000825935"/>
    </source>
</evidence>
<dbReference type="CDD" id="cd04219">
    <property type="entry name" value="Plastocyanin"/>
    <property type="match status" value="1"/>
</dbReference>
<evidence type="ECO:0000313" key="12">
    <source>
        <dbReference type="EMBL" id="KAH7278324.1"/>
    </source>
</evidence>
<dbReference type="OMA" id="RICAASK"/>
<evidence type="ECO:0000256" key="10">
    <source>
        <dbReference type="RuleBase" id="RU363020"/>
    </source>
</evidence>
<dbReference type="OrthoDB" id="197281at2759"/>
<dbReference type="InterPro" id="IPR001235">
    <property type="entry name" value="Copper_blue_Plastocyanin"/>
</dbReference>
<dbReference type="NCBIfam" id="TIGR02656">
    <property type="entry name" value="cyanin_plasto"/>
    <property type="match status" value="1"/>
</dbReference>
<keyword evidence="3 10" id="KW-0813">Transport</keyword>